<comment type="caution">
    <text evidence="4">The sequence shown here is derived from an EMBL/GenBank/DDBJ whole genome shotgun (WGS) entry which is preliminary data.</text>
</comment>
<dbReference type="PANTHER" id="PTHR43584">
    <property type="entry name" value="NUCLEOTIDYL TRANSFERASE"/>
    <property type="match status" value="1"/>
</dbReference>
<evidence type="ECO:0000259" key="3">
    <source>
        <dbReference type="Pfam" id="PF00483"/>
    </source>
</evidence>
<dbReference type="InterPro" id="IPR050065">
    <property type="entry name" value="GlmU-like"/>
</dbReference>
<dbReference type="InterPro" id="IPR005835">
    <property type="entry name" value="NTP_transferase_dom"/>
</dbReference>
<organism evidence="4 5">
    <name type="scientific">Candidatus Wildermuthbacteria bacterium RIFCSPHIGHO2_02_FULL_45_25</name>
    <dbReference type="NCBI Taxonomy" id="1802450"/>
    <lineage>
        <taxon>Bacteria</taxon>
        <taxon>Candidatus Wildermuthiibacteriota</taxon>
    </lineage>
</organism>
<sequence>MLNIVLPMAGEGKRFKEAGYTTPKPFIEVEGKTMLEWSLESLVAPDSRFILIARASHLPGYESLMENLKKKYPITLLTIDHLTEGMVCTTLIAAHLINNEEPLLLGACDQTVDVPMSDFISDAASRNLDGSLMTFHATHPKWSYSKVDENGFVTEEREKNPISTHANVGFYYFAKGKDFVTAAALMIAYNERANNEFYVAPAYNYAIAKGAKIGIYEIQESQMHGLGTPDDVESFKAYRARL</sequence>
<dbReference type="PIRSF" id="PIRSF028162">
    <property type="entry name" value="BcbE_prd"/>
    <property type="match status" value="1"/>
</dbReference>
<keyword evidence="2" id="KW-0548">Nucleotidyltransferase</keyword>
<gene>
    <name evidence="4" type="ORF">A3C04_03630</name>
</gene>
<dbReference type="EMBL" id="MHTV01000031">
    <property type="protein sequence ID" value="OHA66543.1"/>
    <property type="molecule type" value="Genomic_DNA"/>
</dbReference>
<dbReference type="Proteomes" id="UP000178092">
    <property type="component" value="Unassembled WGS sequence"/>
</dbReference>
<name>A0A1G2R185_9BACT</name>
<keyword evidence="1" id="KW-0808">Transferase</keyword>
<protein>
    <submittedName>
        <fullName evidence="4">Lipopolysaccharide biosynthesis protein</fullName>
    </submittedName>
</protein>
<dbReference type="Pfam" id="PF00483">
    <property type="entry name" value="NTP_transferase"/>
    <property type="match status" value="1"/>
</dbReference>
<evidence type="ECO:0000256" key="2">
    <source>
        <dbReference type="ARBA" id="ARBA00022695"/>
    </source>
</evidence>
<evidence type="ECO:0000256" key="1">
    <source>
        <dbReference type="ARBA" id="ARBA00022679"/>
    </source>
</evidence>
<reference evidence="4 5" key="1">
    <citation type="journal article" date="2016" name="Nat. Commun.">
        <title>Thousands of microbial genomes shed light on interconnected biogeochemical processes in an aquifer system.</title>
        <authorList>
            <person name="Anantharaman K."/>
            <person name="Brown C.T."/>
            <person name="Hug L.A."/>
            <person name="Sharon I."/>
            <person name="Castelle C.J."/>
            <person name="Probst A.J."/>
            <person name="Thomas B.C."/>
            <person name="Singh A."/>
            <person name="Wilkins M.J."/>
            <person name="Karaoz U."/>
            <person name="Brodie E.L."/>
            <person name="Williams K.H."/>
            <person name="Hubbard S.S."/>
            <person name="Banfield J.F."/>
        </authorList>
    </citation>
    <scope>NUCLEOTIDE SEQUENCE [LARGE SCALE GENOMIC DNA]</scope>
</reference>
<dbReference type="InterPro" id="IPR029044">
    <property type="entry name" value="Nucleotide-diphossugar_trans"/>
</dbReference>
<accession>A0A1G2R185</accession>
<dbReference type="CDD" id="cd04183">
    <property type="entry name" value="GT2_BcE_like"/>
    <property type="match status" value="1"/>
</dbReference>
<evidence type="ECO:0000313" key="4">
    <source>
        <dbReference type="EMBL" id="OHA66543.1"/>
    </source>
</evidence>
<evidence type="ECO:0000313" key="5">
    <source>
        <dbReference type="Proteomes" id="UP000178092"/>
    </source>
</evidence>
<dbReference type="PANTHER" id="PTHR43584:SF8">
    <property type="entry name" value="N-ACETYLMURAMATE ALPHA-1-PHOSPHATE URIDYLYLTRANSFERASE"/>
    <property type="match status" value="1"/>
</dbReference>
<dbReference type="InterPro" id="IPR016873">
    <property type="entry name" value="Caps_polysacc_synth_BcbE_prd"/>
</dbReference>
<dbReference type="AlphaFoldDB" id="A0A1G2R185"/>
<proteinExistence type="predicted"/>
<feature type="domain" description="Nucleotidyl transferase" evidence="3">
    <location>
        <begin position="9"/>
        <end position="176"/>
    </location>
</feature>
<dbReference type="GO" id="GO:0016779">
    <property type="term" value="F:nucleotidyltransferase activity"/>
    <property type="evidence" value="ECO:0007669"/>
    <property type="project" value="UniProtKB-KW"/>
</dbReference>
<dbReference type="Gene3D" id="3.90.550.10">
    <property type="entry name" value="Spore Coat Polysaccharide Biosynthesis Protein SpsA, Chain A"/>
    <property type="match status" value="1"/>
</dbReference>
<dbReference type="SUPFAM" id="SSF53448">
    <property type="entry name" value="Nucleotide-diphospho-sugar transferases"/>
    <property type="match status" value="1"/>
</dbReference>